<evidence type="ECO:0000313" key="1">
    <source>
        <dbReference type="EMBL" id="OCL09179.1"/>
    </source>
</evidence>
<protein>
    <submittedName>
        <fullName evidence="1">Uncharacterized protein</fullName>
    </submittedName>
</protein>
<dbReference type="EMBL" id="KV749493">
    <property type="protein sequence ID" value="OCL09179.1"/>
    <property type="molecule type" value="Genomic_DNA"/>
</dbReference>
<keyword evidence="2" id="KW-1185">Reference proteome</keyword>
<reference evidence="1 2" key="1">
    <citation type="journal article" date="2016" name="Nat. Commun.">
        <title>Ectomycorrhizal ecology is imprinted in the genome of the dominant symbiotic fungus Cenococcum geophilum.</title>
        <authorList>
            <consortium name="DOE Joint Genome Institute"/>
            <person name="Peter M."/>
            <person name="Kohler A."/>
            <person name="Ohm R.A."/>
            <person name="Kuo A."/>
            <person name="Krutzmann J."/>
            <person name="Morin E."/>
            <person name="Arend M."/>
            <person name="Barry K.W."/>
            <person name="Binder M."/>
            <person name="Choi C."/>
            <person name="Clum A."/>
            <person name="Copeland A."/>
            <person name="Grisel N."/>
            <person name="Haridas S."/>
            <person name="Kipfer T."/>
            <person name="LaButti K."/>
            <person name="Lindquist E."/>
            <person name="Lipzen A."/>
            <person name="Maire R."/>
            <person name="Meier B."/>
            <person name="Mihaltcheva S."/>
            <person name="Molinier V."/>
            <person name="Murat C."/>
            <person name="Poggeler S."/>
            <person name="Quandt C.A."/>
            <person name="Sperisen C."/>
            <person name="Tritt A."/>
            <person name="Tisserant E."/>
            <person name="Crous P.W."/>
            <person name="Henrissat B."/>
            <person name="Nehls U."/>
            <person name="Egli S."/>
            <person name="Spatafora J.W."/>
            <person name="Grigoriev I.V."/>
            <person name="Martin F.M."/>
        </authorList>
    </citation>
    <scope>NUCLEOTIDE SEQUENCE [LARGE SCALE GENOMIC DNA]</scope>
    <source>
        <strain evidence="1 2">CBS 207.34</strain>
    </source>
</reference>
<gene>
    <name evidence="1" type="ORF">AOQ84DRAFT_27541</name>
</gene>
<dbReference type="Proteomes" id="UP000250140">
    <property type="component" value="Unassembled WGS sequence"/>
</dbReference>
<dbReference type="AlphaFoldDB" id="A0A8E2JTN7"/>
<name>A0A8E2JTN7_9PEZI</name>
<proteinExistence type="predicted"/>
<accession>A0A8E2JTN7</accession>
<evidence type="ECO:0000313" key="2">
    <source>
        <dbReference type="Proteomes" id="UP000250140"/>
    </source>
</evidence>
<organism evidence="1 2">
    <name type="scientific">Glonium stellatum</name>
    <dbReference type="NCBI Taxonomy" id="574774"/>
    <lineage>
        <taxon>Eukaryota</taxon>
        <taxon>Fungi</taxon>
        <taxon>Dikarya</taxon>
        <taxon>Ascomycota</taxon>
        <taxon>Pezizomycotina</taxon>
        <taxon>Dothideomycetes</taxon>
        <taxon>Pleosporomycetidae</taxon>
        <taxon>Gloniales</taxon>
        <taxon>Gloniaceae</taxon>
        <taxon>Glonium</taxon>
    </lineage>
</organism>
<sequence>MHGWRVLCEVKTFLSTFTCFHRYLSGLSHQSPLLESLRSNFRRPSHNNYSHLISQANAAILGRYCYNCARQLGGEWTSGELHVAFRVDHFNEISHGHLLEKDNKLFLLKPCNLVSWLMYAAGTKRLLWSRSDFSSVSGGAEVEKGQKGLRGARRTIGGL</sequence>